<keyword evidence="1" id="KW-0645">Protease</keyword>
<dbReference type="NCBIfam" id="TIGR00072">
    <property type="entry name" value="hydrog_prot"/>
    <property type="match status" value="1"/>
</dbReference>
<reference evidence="1" key="1">
    <citation type="journal article" date="2020" name="mSystems">
        <title>Genome- and Community-Level Interaction Insights into Carbon Utilization and Element Cycling Functions of Hydrothermarchaeota in Hydrothermal Sediment.</title>
        <authorList>
            <person name="Zhou Z."/>
            <person name="Liu Y."/>
            <person name="Xu W."/>
            <person name="Pan J."/>
            <person name="Luo Z.H."/>
            <person name="Li M."/>
        </authorList>
    </citation>
    <scope>NUCLEOTIDE SEQUENCE [LARGE SCALE GENOMIC DNA]</scope>
    <source>
        <strain evidence="1">SpSt-642</strain>
    </source>
</reference>
<accession>A0A7C4D7A2</accession>
<dbReference type="AlphaFoldDB" id="A0A7C4D7A2"/>
<protein>
    <submittedName>
        <fullName evidence="1">Hydrogenase maturation protease</fullName>
    </submittedName>
</protein>
<dbReference type="GO" id="GO:0016485">
    <property type="term" value="P:protein processing"/>
    <property type="evidence" value="ECO:0007669"/>
    <property type="project" value="TreeGrafter"/>
</dbReference>
<dbReference type="Gene3D" id="3.40.50.1450">
    <property type="entry name" value="HybD-like"/>
    <property type="match status" value="1"/>
</dbReference>
<dbReference type="EMBL" id="DTBJ01000030">
    <property type="protein sequence ID" value="HGM58755.1"/>
    <property type="molecule type" value="Genomic_DNA"/>
</dbReference>
<name>A0A7C4D7A2_STAMA</name>
<proteinExistence type="predicted"/>
<dbReference type="PANTHER" id="PTHR30302">
    <property type="entry name" value="HYDROGENASE 1 MATURATION PROTEASE"/>
    <property type="match status" value="1"/>
</dbReference>
<dbReference type="Pfam" id="PF01750">
    <property type="entry name" value="HycI"/>
    <property type="match status" value="1"/>
</dbReference>
<dbReference type="GO" id="GO:0008047">
    <property type="term" value="F:enzyme activator activity"/>
    <property type="evidence" value="ECO:0007669"/>
    <property type="project" value="InterPro"/>
</dbReference>
<dbReference type="InterPro" id="IPR023430">
    <property type="entry name" value="Pept_HybD-like_dom_sf"/>
</dbReference>
<dbReference type="PANTHER" id="PTHR30302:SF7">
    <property type="entry name" value="F420-NONREDUCING HYDROGENASE II"/>
    <property type="match status" value="1"/>
</dbReference>
<dbReference type="SUPFAM" id="SSF53163">
    <property type="entry name" value="HybD-like"/>
    <property type="match status" value="1"/>
</dbReference>
<dbReference type="GO" id="GO:0004175">
    <property type="term" value="F:endopeptidase activity"/>
    <property type="evidence" value="ECO:0007669"/>
    <property type="project" value="TreeGrafter"/>
</dbReference>
<gene>
    <name evidence="1" type="ORF">ENU14_04125</name>
</gene>
<sequence>MGGLLIKQDLLNELKRIICDNTLIVCIGSPLRSDDRAGLILCDKLIEKNVRKIVCEYGLENCIHDIVNVDPRILLVVDAVYSRKLNPGDIVLVEFNEFNLEGIEFTSTHSIPLEVVIEIIKKITKIEKIYLLGIMVKNIDIGLELSFEIENSVSKLADLINSILDKCIENTS</sequence>
<organism evidence="1">
    <name type="scientific">Staphylothermus marinus</name>
    <dbReference type="NCBI Taxonomy" id="2280"/>
    <lineage>
        <taxon>Archaea</taxon>
        <taxon>Thermoproteota</taxon>
        <taxon>Thermoprotei</taxon>
        <taxon>Desulfurococcales</taxon>
        <taxon>Desulfurococcaceae</taxon>
        <taxon>Staphylothermus</taxon>
    </lineage>
</organism>
<keyword evidence="1" id="KW-0378">Hydrolase</keyword>
<comment type="caution">
    <text evidence="1">The sequence shown here is derived from an EMBL/GenBank/DDBJ whole genome shotgun (WGS) entry which is preliminary data.</text>
</comment>
<dbReference type="InterPro" id="IPR000671">
    <property type="entry name" value="Peptidase_A31"/>
</dbReference>
<evidence type="ECO:0000313" key="1">
    <source>
        <dbReference type="EMBL" id="HGM58755.1"/>
    </source>
</evidence>